<gene>
    <name evidence="2" type="ORF">DPMN_126276</name>
</gene>
<sequence length="223" mass="26289">MTLSAADLKSQVKTDNYKVENYDRVKSERDTMEKDSLDVHRQLSALEASHQNVCKERDELSREVSAARQSLSLLKQDKDYLTRQTADIANRLQFSEEKMAQFNIQLDDAKRSREEMYEKYVTSREQYKSEYENKLRDELEQIRVRTNGEIDRLRTSSKEMYERENRNLREARDMAISEKERAQIAERETGTKYEQLLQELRSLQLSGDGRVSDLANDPPTEDF</sequence>
<dbReference type="PANTHER" id="PTHR18950">
    <property type="entry name" value="PROGESTERONE-INDUCED BLOCKING FACTOR 1"/>
    <property type="match status" value="1"/>
</dbReference>
<organism evidence="2 3">
    <name type="scientific">Dreissena polymorpha</name>
    <name type="common">Zebra mussel</name>
    <name type="synonym">Mytilus polymorpha</name>
    <dbReference type="NCBI Taxonomy" id="45954"/>
    <lineage>
        <taxon>Eukaryota</taxon>
        <taxon>Metazoa</taxon>
        <taxon>Spiralia</taxon>
        <taxon>Lophotrochozoa</taxon>
        <taxon>Mollusca</taxon>
        <taxon>Bivalvia</taxon>
        <taxon>Autobranchia</taxon>
        <taxon>Heteroconchia</taxon>
        <taxon>Euheterodonta</taxon>
        <taxon>Imparidentia</taxon>
        <taxon>Neoheterodontei</taxon>
        <taxon>Myida</taxon>
        <taxon>Dreissenoidea</taxon>
        <taxon>Dreissenidae</taxon>
        <taxon>Dreissena</taxon>
    </lineage>
</organism>
<dbReference type="EMBL" id="JAIWYP010000005">
    <property type="protein sequence ID" value="KAH3824440.1"/>
    <property type="molecule type" value="Genomic_DNA"/>
</dbReference>
<protein>
    <submittedName>
        <fullName evidence="2">Uncharacterized protein</fullName>
    </submittedName>
</protein>
<keyword evidence="3" id="KW-1185">Reference proteome</keyword>
<feature type="coiled-coil region" evidence="1">
    <location>
        <begin position="158"/>
        <end position="188"/>
    </location>
</feature>
<keyword evidence="1" id="KW-0175">Coiled coil</keyword>
<reference evidence="2" key="1">
    <citation type="journal article" date="2019" name="bioRxiv">
        <title>The Genome of the Zebra Mussel, Dreissena polymorpha: A Resource for Invasive Species Research.</title>
        <authorList>
            <person name="McCartney M.A."/>
            <person name="Auch B."/>
            <person name="Kono T."/>
            <person name="Mallez S."/>
            <person name="Zhang Y."/>
            <person name="Obille A."/>
            <person name="Becker A."/>
            <person name="Abrahante J.E."/>
            <person name="Garbe J."/>
            <person name="Badalamenti J.P."/>
            <person name="Herman A."/>
            <person name="Mangelson H."/>
            <person name="Liachko I."/>
            <person name="Sullivan S."/>
            <person name="Sone E.D."/>
            <person name="Koren S."/>
            <person name="Silverstein K.A.T."/>
            <person name="Beckman K.B."/>
            <person name="Gohl D.M."/>
        </authorList>
    </citation>
    <scope>NUCLEOTIDE SEQUENCE</scope>
    <source>
        <strain evidence="2">Duluth1</strain>
        <tissue evidence="2">Whole animal</tissue>
    </source>
</reference>
<evidence type="ECO:0000256" key="1">
    <source>
        <dbReference type="SAM" id="Coils"/>
    </source>
</evidence>
<dbReference type="GO" id="GO:0060271">
    <property type="term" value="P:cilium assembly"/>
    <property type="evidence" value="ECO:0007669"/>
    <property type="project" value="TreeGrafter"/>
</dbReference>
<proteinExistence type="predicted"/>
<comment type="caution">
    <text evidence="2">The sequence shown here is derived from an EMBL/GenBank/DDBJ whole genome shotgun (WGS) entry which is preliminary data.</text>
</comment>
<name>A0A9D4GWR0_DREPO</name>
<feature type="coiled-coil region" evidence="1">
    <location>
        <begin position="43"/>
        <end position="119"/>
    </location>
</feature>
<dbReference type="AlphaFoldDB" id="A0A9D4GWR0"/>
<reference evidence="2" key="2">
    <citation type="submission" date="2020-11" db="EMBL/GenBank/DDBJ databases">
        <authorList>
            <person name="McCartney M.A."/>
            <person name="Auch B."/>
            <person name="Kono T."/>
            <person name="Mallez S."/>
            <person name="Becker A."/>
            <person name="Gohl D.M."/>
            <person name="Silverstein K.A.T."/>
            <person name="Koren S."/>
            <person name="Bechman K.B."/>
            <person name="Herman A."/>
            <person name="Abrahante J.E."/>
            <person name="Garbe J."/>
        </authorList>
    </citation>
    <scope>NUCLEOTIDE SEQUENCE</scope>
    <source>
        <strain evidence="2">Duluth1</strain>
        <tissue evidence="2">Whole animal</tissue>
    </source>
</reference>
<dbReference type="InterPro" id="IPR026205">
    <property type="entry name" value="PIBF1"/>
</dbReference>
<dbReference type="GO" id="GO:0005815">
    <property type="term" value="C:microtubule organizing center"/>
    <property type="evidence" value="ECO:0007669"/>
    <property type="project" value="TreeGrafter"/>
</dbReference>
<dbReference type="PANTHER" id="PTHR18950:SF0">
    <property type="entry name" value="PROGESTERONE IMMUNOMODULATORY BINDING FACTOR 1"/>
    <property type="match status" value="1"/>
</dbReference>
<dbReference type="Proteomes" id="UP000828390">
    <property type="component" value="Unassembled WGS sequence"/>
</dbReference>
<evidence type="ECO:0000313" key="2">
    <source>
        <dbReference type="EMBL" id="KAH3824440.1"/>
    </source>
</evidence>
<evidence type="ECO:0000313" key="3">
    <source>
        <dbReference type="Proteomes" id="UP000828390"/>
    </source>
</evidence>
<accession>A0A9D4GWR0</accession>